<evidence type="ECO:0000259" key="7">
    <source>
        <dbReference type="PROSITE" id="PS51011"/>
    </source>
</evidence>
<evidence type="ECO:0000256" key="5">
    <source>
        <dbReference type="SAM" id="MobiDB-lite"/>
    </source>
</evidence>
<feature type="compositionally biased region" description="Basic and acidic residues" evidence="5">
    <location>
        <begin position="477"/>
        <end position="486"/>
    </location>
</feature>
<evidence type="ECO:0000256" key="1">
    <source>
        <dbReference type="ARBA" id="ARBA00022723"/>
    </source>
</evidence>
<dbReference type="KEGG" id="csl:COCSUDRAFT_46949"/>
<dbReference type="OrthoDB" id="338531at2759"/>
<evidence type="ECO:0000313" key="8">
    <source>
        <dbReference type="EMBL" id="EIE24806.1"/>
    </source>
</evidence>
<evidence type="ECO:0000256" key="2">
    <source>
        <dbReference type="ARBA" id="ARBA00022771"/>
    </source>
</evidence>
<proteinExistence type="predicted"/>
<dbReference type="InterPro" id="IPR042293">
    <property type="entry name" value="ARID4"/>
</dbReference>
<keyword evidence="1" id="KW-0479">Metal-binding</keyword>
<feature type="region of interest" description="Disordered" evidence="5">
    <location>
        <begin position="449"/>
        <end position="520"/>
    </location>
</feature>
<dbReference type="SMART" id="SM00501">
    <property type="entry name" value="BRIGHT"/>
    <property type="match status" value="1"/>
</dbReference>
<dbReference type="SMART" id="SM00249">
    <property type="entry name" value="PHD"/>
    <property type="match status" value="1"/>
</dbReference>
<dbReference type="SUPFAM" id="SSF46774">
    <property type="entry name" value="ARID-like"/>
    <property type="match status" value="1"/>
</dbReference>
<organism evidence="8 9">
    <name type="scientific">Coccomyxa subellipsoidea (strain C-169)</name>
    <name type="common">Green microalga</name>
    <dbReference type="NCBI Taxonomy" id="574566"/>
    <lineage>
        <taxon>Eukaryota</taxon>
        <taxon>Viridiplantae</taxon>
        <taxon>Chlorophyta</taxon>
        <taxon>core chlorophytes</taxon>
        <taxon>Trebouxiophyceae</taxon>
        <taxon>Trebouxiophyceae incertae sedis</taxon>
        <taxon>Coccomyxaceae</taxon>
        <taxon>Coccomyxa</taxon>
        <taxon>Coccomyxa subellipsoidea</taxon>
    </lineage>
</organism>
<keyword evidence="3" id="KW-0862">Zinc</keyword>
<dbReference type="PANTHER" id="PTHR46694:SF1">
    <property type="entry name" value="AT-RICH INTERACTIVE DOMAIN-CONTAINING PROTEIN 4"/>
    <property type="match status" value="1"/>
</dbReference>
<dbReference type="eggNOG" id="ENOG502QQP4">
    <property type="taxonomic scope" value="Eukaryota"/>
</dbReference>
<evidence type="ECO:0000313" key="9">
    <source>
        <dbReference type="Proteomes" id="UP000007264"/>
    </source>
</evidence>
<dbReference type="InterPro" id="IPR001965">
    <property type="entry name" value="Znf_PHD"/>
</dbReference>
<keyword evidence="9" id="KW-1185">Reference proteome</keyword>
<dbReference type="Gene3D" id="3.30.40.10">
    <property type="entry name" value="Zinc/RING finger domain, C3HC4 (zinc finger)"/>
    <property type="match status" value="1"/>
</dbReference>
<dbReference type="Gene3D" id="1.10.150.60">
    <property type="entry name" value="ARID DNA-binding domain"/>
    <property type="match status" value="1"/>
</dbReference>
<dbReference type="GO" id="GO:0003677">
    <property type="term" value="F:DNA binding"/>
    <property type="evidence" value="ECO:0007669"/>
    <property type="project" value="InterPro"/>
</dbReference>
<dbReference type="Pfam" id="PF00628">
    <property type="entry name" value="PHD"/>
    <property type="match status" value="1"/>
</dbReference>
<evidence type="ECO:0000256" key="3">
    <source>
        <dbReference type="ARBA" id="ARBA00022833"/>
    </source>
</evidence>
<dbReference type="InterPro" id="IPR011011">
    <property type="entry name" value="Znf_FYVE_PHD"/>
</dbReference>
<evidence type="ECO:0000256" key="4">
    <source>
        <dbReference type="PROSITE-ProRule" id="PRU00146"/>
    </source>
</evidence>
<protein>
    <recommendedName>
        <fullName evidence="10">ARID domain-containing protein</fullName>
    </recommendedName>
</protein>
<dbReference type="SUPFAM" id="SSF57903">
    <property type="entry name" value="FYVE/PHD zinc finger"/>
    <property type="match status" value="1"/>
</dbReference>
<dbReference type="EMBL" id="AGSI01000005">
    <property type="protein sequence ID" value="EIE24806.1"/>
    <property type="molecule type" value="Genomic_DNA"/>
</dbReference>
<dbReference type="CDD" id="cd15615">
    <property type="entry name" value="PHD_ARID4_like"/>
    <property type="match status" value="1"/>
</dbReference>
<dbReference type="CDD" id="cd16100">
    <property type="entry name" value="ARID"/>
    <property type="match status" value="1"/>
</dbReference>
<dbReference type="InterPro" id="IPR019786">
    <property type="entry name" value="Zinc_finger_PHD-type_CS"/>
</dbReference>
<feature type="domain" description="ARID" evidence="7">
    <location>
        <begin position="542"/>
        <end position="642"/>
    </location>
</feature>
<dbReference type="GO" id="GO:0008270">
    <property type="term" value="F:zinc ion binding"/>
    <property type="evidence" value="ECO:0007669"/>
    <property type="project" value="UniProtKB-KW"/>
</dbReference>
<dbReference type="InterPro" id="IPR019787">
    <property type="entry name" value="Znf_PHD-finger"/>
</dbReference>
<reference evidence="8 9" key="1">
    <citation type="journal article" date="2012" name="Genome Biol.">
        <title>The genome of the polar eukaryotic microalga coccomyxa subellipsoidea reveals traits of cold adaptation.</title>
        <authorList>
            <person name="Blanc G."/>
            <person name="Agarkova I."/>
            <person name="Grimwood J."/>
            <person name="Kuo A."/>
            <person name="Brueggeman A."/>
            <person name="Dunigan D."/>
            <person name="Gurnon J."/>
            <person name="Ladunga I."/>
            <person name="Lindquist E."/>
            <person name="Lucas S."/>
            <person name="Pangilinan J."/>
            <person name="Proschold T."/>
            <person name="Salamov A."/>
            <person name="Schmutz J."/>
            <person name="Weeks D."/>
            <person name="Yamada T."/>
            <person name="Claverie J.M."/>
            <person name="Grigoriev I."/>
            <person name="Van Etten J."/>
            <person name="Lomsadze A."/>
            <person name="Borodovsky M."/>
        </authorList>
    </citation>
    <scope>NUCLEOTIDE SEQUENCE [LARGE SCALE GENOMIC DNA]</scope>
    <source>
        <strain evidence="8 9">C-169</strain>
    </source>
</reference>
<keyword evidence="2 4" id="KW-0863">Zinc-finger</keyword>
<dbReference type="SMART" id="SM01014">
    <property type="entry name" value="ARID"/>
    <property type="match status" value="1"/>
</dbReference>
<dbReference type="InterPro" id="IPR013083">
    <property type="entry name" value="Znf_RING/FYVE/PHD"/>
</dbReference>
<evidence type="ECO:0000259" key="6">
    <source>
        <dbReference type="PROSITE" id="PS50016"/>
    </source>
</evidence>
<name>I0Z2D7_COCSC</name>
<dbReference type="InterPro" id="IPR001606">
    <property type="entry name" value="ARID_dom"/>
</dbReference>
<accession>I0Z2D7</accession>
<dbReference type="GeneID" id="17042807"/>
<gene>
    <name evidence="8" type="ORF">COCSUDRAFT_46949</name>
</gene>
<dbReference type="AlphaFoldDB" id="I0Z2D7"/>
<dbReference type="InterPro" id="IPR036431">
    <property type="entry name" value="ARID_dom_sf"/>
</dbReference>
<comment type="caution">
    <text evidence="8">The sequence shown here is derived from an EMBL/GenBank/DDBJ whole genome shotgun (WGS) entry which is preliminary data.</text>
</comment>
<sequence>MASRPSKWRILAVFGGLDLDAIEDNTEPSCGAMAEFTDLAGSSAELLMLRDKTLEDVAKQLTVWRPNLVYFSSGASPVTEAGHRTLMHLSFKAADGMDVPVEPQDLAAILDGQEIDAVYFDGFVTAAHAEALREQGVAHVVYWDKKLTPSPKALHVTQFSHAFFATLRNRSATIPEAFAVALHSGHAHCGSNPGPMLRPSWLPELVSDFEPLLPSIDSVPLPLVRGADFKNGVAAAVPGWENVRLLAPHAELRLLVCGQSTIIDAHRLSYLGEALRALLVLEVRQLVLASHNPCERTPAHLPANATATRCSMRWASNAHATVVLGGPPQVLGHDSLVEYALRQTLVADALSLQFRLPPAGIPAPVARRSAAIANNTAVVDALVVTSVWAVHLLRTLSQYTSFRGLVALGFGGVGSARVAGFNSTDAARYSALSDAYDTPEALQAAGALPAALPGGQPGAGPSAPSGPASYPTMLAPKHPDAQKDADAQPGGSSSQAQPANGHAKEEADEDEGAGAGAAKRRKLTEAAAAVPVWVSKRPRMWECSEAQFLEDLCAFHCERNGKNVTPETFPDAILNGSRLDLYNLYKEVTSRGGIKVGNGINWKGQVFPKMNNFTAHNRMTGVGNALKRHYTMYLLEYEQAHPEDVIRDTCAICGGSDEAATDWISCDSCNNWVHFSCDGRTNLGTFKDYAKGNGATYNCINCANAKRA</sequence>
<dbReference type="PANTHER" id="PTHR46694">
    <property type="entry name" value="AT-RICH INTERACTIVE DOMAIN-CONTAINING PROTEIN 4"/>
    <property type="match status" value="1"/>
</dbReference>
<feature type="compositionally biased region" description="Low complexity" evidence="5">
    <location>
        <begin position="449"/>
        <end position="469"/>
    </location>
</feature>
<dbReference type="PROSITE" id="PS50016">
    <property type="entry name" value="ZF_PHD_2"/>
    <property type="match status" value="1"/>
</dbReference>
<dbReference type="PROSITE" id="PS01359">
    <property type="entry name" value="ZF_PHD_1"/>
    <property type="match status" value="1"/>
</dbReference>
<evidence type="ECO:0008006" key="10">
    <source>
        <dbReference type="Google" id="ProtNLM"/>
    </source>
</evidence>
<dbReference type="Pfam" id="PF01388">
    <property type="entry name" value="ARID"/>
    <property type="match status" value="1"/>
</dbReference>
<feature type="domain" description="PHD-type" evidence="6">
    <location>
        <begin position="647"/>
        <end position="705"/>
    </location>
</feature>
<dbReference type="Proteomes" id="UP000007264">
    <property type="component" value="Unassembled WGS sequence"/>
</dbReference>
<dbReference type="RefSeq" id="XP_005649350.1">
    <property type="nucleotide sequence ID" value="XM_005649293.1"/>
</dbReference>
<dbReference type="PROSITE" id="PS51011">
    <property type="entry name" value="ARID"/>
    <property type="match status" value="1"/>
</dbReference>